<evidence type="ECO:0000313" key="3">
    <source>
        <dbReference type="Proteomes" id="UP001431209"/>
    </source>
</evidence>
<keyword evidence="3" id="KW-1185">Reference proteome</keyword>
<organism evidence="2 3">
    <name type="scientific">Acrasis kona</name>
    <dbReference type="NCBI Taxonomy" id="1008807"/>
    <lineage>
        <taxon>Eukaryota</taxon>
        <taxon>Discoba</taxon>
        <taxon>Heterolobosea</taxon>
        <taxon>Tetramitia</taxon>
        <taxon>Eutetramitia</taxon>
        <taxon>Acrasidae</taxon>
        <taxon>Acrasis</taxon>
    </lineage>
</organism>
<gene>
    <name evidence="2" type="ORF">AKO1_005745</name>
</gene>
<reference evidence="2 3" key="1">
    <citation type="submission" date="2024-03" db="EMBL/GenBank/DDBJ databases">
        <title>The Acrasis kona genome and developmental transcriptomes reveal deep origins of eukaryotic multicellular pathways.</title>
        <authorList>
            <person name="Sheikh S."/>
            <person name="Fu C.-J."/>
            <person name="Brown M.W."/>
            <person name="Baldauf S.L."/>
        </authorList>
    </citation>
    <scope>NUCLEOTIDE SEQUENCE [LARGE SCALE GENOMIC DNA]</scope>
    <source>
        <strain evidence="2 3">ATCC MYA-3509</strain>
    </source>
</reference>
<evidence type="ECO:0000313" key="2">
    <source>
        <dbReference type="EMBL" id="KAL0477370.1"/>
    </source>
</evidence>
<name>A0AAW2YK39_9EUKA</name>
<dbReference type="EMBL" id="JAOPGA020000167">
    <property type="protein sequence ID" value="KAL0477370.1"/>
    <property type="molecule type" value="Genomic_DNA"/>
</dbReference>
<feature type="region of interest" description="Disordered" evidence="1">
    <location>
        <begin position="202"/>
        <end position="331"/>
    </location>
</feature>
<dbReference type="AlphaFoldDB" id="A0AAW2YK39"/>
<evidence type="ECO:0000256" key="1">
    <source>
        <dbReference type="SAM" id="MobiDB-lite"/>
    </source>
</evidence>
<feature type="compositionally biased region" description="Polar residues" evidence="1">
    <location>
        <begin position="251"/>
        <end position="264"/>
    </location>
</feature>
<accession>A0AAW2YK39</accession>
<feature type="compositionally biased region" description="Acidic residues" evidence="1">
    <location>
        <begin position="291"/>
        <end position="318"/>
    </location>
</feature>
<protein>
    <submittedName>
        <fullName evidence="2">Uncharacterized protein</fullName>
    </submittedName>
</protein>
<dbReference type="Proteomes" id="UP001431209">
    <property type="component" value="Unassembled WGS sequence"/>
</dbReference>
<comment type="caution">
    <text evidence="2">The sequence shown here is derived from an EMBL/GenBank/DDBJ whole genome shotgun (WGS) entry which is preliminary data.</text>
</comment>
<sequence length="455" mass="50863">MYITIQTSKTEAHEVELETLDIDEGVVTVTAQIDDAANEPKSSFIMLAERLMRDESQAKWMGCANINKPLFTIIGENNNVEIQFDNSTGSTQFRVDIVTPTNIFNQLQEVVSFKFQPQQQSEYPLYRLVFQPYRDNVIDKASLTPPFIFGVCNQADPHAVKAKQALDEIKSLIGGVDINGHDEASISINSALNQLSRDTSFKLPDLLPTKPQSNTEQPSPKPRARTKFSLHDIIMGDPEDKPPTPVLSPITGKSSPASRNNTPETSHKQLPSKRSKREADSDQDYQSPSESADEDNEISDAEEENENEATIDEQDEEYTERPSKKPRKSAAGATTSFKCSVCHKTRKSQVGDIKRQITKSNVYLYELVFNKKVSCGRVCTDCLTTYNASPCTVCKGTDFKSGTLSLKPDMIPMYEESFNRNDLSEGKLCRACYGKFYTIQNKNLNKKISKPPKAV</sequence>
<proteinExistence type="predicted"/>